<dbReference type="SUPFAM" id="SSF54593">
    <property type="entry name" value="Glyoxalase/Bleomycin resistance protein/Dihydroxybiphenyl dioxygenase"/>
    <property type="match status" value="1"/>
</dbReference>
<accession>A0AA40WXT1</accession>
<reference evidence="3 4" key="2">
    <citation type="journal article" date="2017" name="Int. J. Syst. Evol. Microbiol.">
        <title>Rouxiella badensis sp. nov. and Rouxiella silvae sp. nov. isolated from peat bog soil in Germany and emendation of the genus description.</title>
        <authorList>
            <person name="Le Fleche-Mateos A."/>
            <person name="Kugler J.H."/>
            <person name="Hansen S.H."/>
            <person name="Syldatk C."/>
            <person name="Hausmann R."/>
            <person name="Lomprez F."/>
            <person name="Vandenbogaert M."/>
            <person name="Manuguerra J.C."/>
            <person name="Grimont P.A."/>
        </authorList>
    </citation>
    <scope>NUCLEOTIDE SEQUENCE [LARGE SCALE GENOMIC DNA]</scope>
    <source>
        <strain evidence="3 4">213</strain>
    </source>
</reference>
<dbReference type="InterPro" id="IPR037523">
    <property type="entry name" value="VOC_core"/>
</dbReference>
<dbReference type="PANTHER" id="PTHR35006">
    <property type="entry name" value="GLYOXALASE FAMILY PROTEIN (AFU_ORTHOLOGUE AFUA_5G14830)"/>
    <property type="match status" value="1"/>
</dbReference>
<organism evidence="2 5">
    <name type="scientific">Rouxiella silvae</name>
    <dbReference type="NCBI Taxonomy" id="1646373"/>
    <lineage>
        <taxon>Bacteria</taxon>
        <taxon>Pseudomonadati</taxon>
        <taxon>Pseudomonadota</taxon>
        <taxon>Gammaproteobacteria</taxon>
        <taxon>Enterobacterales</taxon>
        <taxon>Yersiniaceae</taxon>
        <taxon>Rouxiella</taxon>
    </lineage>
</organism>
<name>A0AA40WXT1_9GAMM</name>
<dbReference type="Proteomes" id="UP000192722">
    <property type="component" value="Unassembled WGS sequence"/>
</dbReference>
<proteinExistence type="predicted"/>
<comment type="caution">
    <text evidence="2">The sequence shown here is derived from an EMBL/GenBank/DDBJ whole genome shotgun (WGS) entry which is preliminary data.</text>
</comment>
<gene>
    <name evidence="3" type="ORF">BS639_14655</name>
    <name evidence="2" type="ORF">ITX54_00265</name>
</gene>
<dbReference type="AlphaFoldDB" id="A0AA40WXT1"/>
<feature type="domain" description="VOC" evidence="1">
    <location>
        <begin position="1"/>
        <end position="127"/>
    </location>
</feature>
<sequence>MFSHITLGVNDFEQAFSFYSAVLTPLGLKLRFCDRNIPWAAWQPADADRPLLIITRPQNKQNATAGNGQMTAFLASSRALIDHIYKTAIASGGECEGKPGLRPDYHANYYGAYFRDPEGNKLHVCCHNAE</sequence>
<dbReference type="Gene3D" id="3.10.180.10">
    <property type="entry name" value="2,3-Dihydroxybiphenyl 1,2-Dioxygenase, domain 1"/>
    <property type="match status" value="1"/>
</dbReference>
<evidence type="ECO:0000313" key="2">
    <source>
        <dbReference type="EMBL" id="MBF6635105.1"/>
    </source>
</evidence>
<evidence type="ECO:0000313" key="5">
    <source>
        <dbReference type="Proteomes" id="UP000705283"/>
    </source>
</evidence>
<dbReference type="Pfam" id="PF00903">
    <property type="entry name" value="Glyoxalase"/>
    <property type="match status" value="1"/>
</dbReference>
<evidence type="ECO:0000313" key="4">
    <source>
        <dbReference type="Proteomes" id="UP000192722"/>
    </source>
</evidence>
<dbReference type="InterPro" id="IPR004360">
    <property type="entry name" value="Glyas_Fos-R_dOase_dom"/>
</dbReference>
<reference evidence="2" key="3">
    <citation type="submission" date="2020-11" db="EMBL/GenBank/DDBJ databases">
        <authorList>
            <person name="Lee S.D."/>
        </authorList>
    </citation>
    <scope>NUCLEOTIDE SEQUENCE</scope>
    <source>
        <strain evidence="2">SAP-2</strain>
    </source>
</reference>
<dbReference type="CDD" id="cd07262">
    <property type="entry name" value="VOC_like"/>
    <property type="match status" value="1"/>
</dbReference>
<dbReference type="PROSITE" id="PS51819">
    <property type="entry name" value="VOC"/>
    <property type="match status" value="1"/>
</dbReference>
<dbReference type="RefSeq" id="WP_055776488.1">
    <property type="nucleotide sequence ID" value="NZ_CBCSCF010000002.1"/>
</dbReference>
<evidence type="ECO:0000259" key="1">
    <source>
        <dbReference type="PROSITE" id="PS51819"/>
    </source>
</evidence>
<dbReference type="PANTHER" id="PTHR35006:SF1">
    <property type="entry name" value="BLL2941 PROTEIN"/>
    <property type="match status" value="1"/>
</dbReference>
<dbReference type="EMBL" id="JADMKS010000001">
    <property type="protein sequence ID" value="MBF6635105.1"/>
    <property type="molecule type" value="Genomic_DNA"/>
</dbReference>
<reference evidence="2" key="4">
    <citation type="submission" date="2022-09" db="EMBL/GenBank/DDBJ databases">
        <title>Rouxiella aceris sp. nov., isolated from tree sap and emended description of the genus Rhouxiella.</title>
        <authorList>
            <person name="Kim I.S."/>
        </authorList>
    </citation>
    <scope>NUCLEOTIDE SEQUENCE</scope>
    <source>
        <strain evidence="2">SAP-2</strain>
    </source>
</reference>
<dbReference type="EMBL" id="MRWD01000034">
    <property type="protein sequence ID" value="ORJ20550.1"/>
    <property type="molecule type" value="Genomic_DNA"/>
</dbReference>
<keyword evidence="4" id="KW-1185">Reference proteome</keyword>
<protein>
    <submittedName>
        <fullName evidence="3">Glyoxalase</fullName>
    </submittedName>
    <submittedName>
        <fullName evidence="2">VOC family protein</fullName>
    </submittedName>
</protein>
<dbReference type="Proteomes" id="UP000705283">
    <property type="component" value="Unassembled WGS sequence"/>
</dbReference>
<dbReference type="InterPro" id="IPR029068">
    <property type="entry name" value="Glyas_Bleomycin-R_OHBP_Dase"/>
</dbReference>
<evidence type="ECO:0000313" key="3">
    <source>
        <dbReference type="EMBL" id="ORJ20550.1"/>
    </source>
</evidence>
<reference evidence="3" key="1">
    <citation type="submission" date="2016-12" db="EMBL/GenBank/DDBJ databases">
        <authorList>
            <person name="Le Fleche-Mateos A."/>
        </authorList>
    </citation>
    <scope>NUCLEOTIDE SEQUENCE</scope>
    <source>
        <strain evidence="3">213</strain>
    </source>
</reference>